<evidence type="ECO:0000256" key="4">
    <source>
        <dbReference type="ARBA" id="ARBA00022692"/>
    </source>
</evidence>
<dbReference type="Pfam" id="PF03994">
    <property type="entry name" value="DUF350"/>
    <property type="match status" value="1"/>
</dbReference>
<evidence type="ECO:0000313" key="9">
    <source>
        <dbReference type="Proteomes" id="UP001180487"/>
    </source>
</evidence>
<keyword evidence="9" id="KW-1185">Reference proteome</keyword>
<keyword evidence="5 7" id="KW-1133">Transmembrane helix</keyword>
<protein>
    <submittedName>
        <fullName evidence="8">Uncharacterized membrane protein YjfL (UPF0719 family)</fullName>
    </submittedName>
</protein>
<comment type="subcellular location">
    <subcellularLocation>
        <location evidence="1">Cell membrane</location>
        <topology evidence="1">Multi-pass membrane protein</topology>
    </subcellularLocation>
</comment>
<keyword evidence="3" id="KW-1003">Cell membrane</keyword>
<feature type="transmembrane region" description="Helical" evidence="7">
    <location>
        <begin position="6"/>
        <end position="30"/>
    </location>
</feature>
<dbReference type="Proteomes" id="UP001180487">
    <property type="component" value="Unassembled WGS sequence"/>
</dbReference>
<name>A0ABU2C7K2_9BURK</name>
<evidence type="ECO:0000256" key="7">
    <source>
        <dbReference type="SAM" id="Phobius"/>
    </source>
</evidence>
<evidence type="ECO:0000256" key="1">
    <source>
        <dbReference type="ARBA" id="ARBA00004651"/>
    </source>
</evidence>
<evidence type="ECO:0000313" key="8">
    <source>
        <dbReference type="EMBL" id="MDR7377254.1"/>
    </source>
</evidence>
<evidence type="ECO:0000256" key="3">
    <source>
        <dbReference type="ARBA" id="ARBA00022475"/>
    </source>
</evidence>
<proteinExistence type="inferred from homology"/>
<keyword evidence="4 7" id="KW-0812">Transmembrane</keyword>
<comment type="similarity">
    <text evidence="2">Belongs to the UPF0719 family.</text>
</comment>
<organism evidence="8 9">
    <name type="scientific">Rhodoferax ferrireducens</name>
    <dbReference type="NCBI Taxonomy" id="192843"/>
    <lineage>
        <taxon>Bacteria</taxon>
        <taxon>Pseudomonadati</taxon>
        <taxon>Pseudomonadota</taxon>
        <taxon>Betaproteobacteria</taxon>
        <taxon>Burkholderiales</taxon>
        <taxon>Comamonadaceae</taxon>
        <taxon>Rhodoferax</taxon>
    </lineage>
</organism>
<gene>
    <name evidence="8" type="ORF">J2X19_001933</name>
</gene>
<dbReference type="EMBL" id="JAVDXT010000002">
    <property type="protein sequence ID" value="MDR7377254.1"/>
    <property type="molecule type" value="Genomic_DNA"/>
</dbReference>
<keyword evidence="6 7" id="KW-0472">Membrane</keyword>
<evidence type="ECO:0000256" key="5">
    <source>
        <dbReference type="ARBA" id="ARBA00022989"/>
    </source>
</evidence>
<feature type="transmembrane region" description="Helical" evidence="7">
    <location>
        <begin position="50"/>
        <end position="71"/>
    </location>
</feature>
<sequence length="72" mass="7830">MDIEWLKAGVVVGSILYALIGVLIFGLCFIVMDKLTPYKLWEEIIEKQNLALALVVAAMSLGICIIVAAAIH</sequence>
<dbReference type="InterPro" id="IPR007140">
    <property type="entry name" value="DUF350"/>
</dbReference>
<dbReference type="RefSeq" id="WP_310372889.1">
    <property type="nucleotide sequence ID" value="NZ_JAVDXT010000002.1"/>
</dbReference>
<reference evidence="8 9" key="1">
    <citation type="submission" date="2023-07" db="EMBL/GenBank/DDBJ databases">
        <title>Sorghum-associated microbial communities from plants grown in Nebraska, USA.</title>
        <authorList>
            <person name="Schachtman D."/>
        </authorList>
    </citation>
    <scope>NUCLEOTIDE SEQUENCE [LARGE SCALE GENOMIC DNA]</scope>
    <source>
        <strain evidence="8 9">BE313</strain>
    </source>
</reference>
<accession>A0ABU2C7K2</accession>
<evidence type="ECO:0000256" key="6">
    <source>
        <dbReference type="ARBA" id="ARBA00023136"/>
    </source>
</evidence>
<evidence type="ECO:0000256" key="2">
    <source>
        <dbReference type="ARBA" id="ARBA00005779"/>
    </source>
</evidence>
<comment type="caution">
    <text evidence="8">The sequence shown here is derived from an EMBL/GenBank/DDBJ whole genome shotgun (WGS) entry which is preliminary data.</text>
</comment>